<evidence type="ECO:0000259" key="2">
    <source>
        <dbReference type="Pfam" id="PF15304"/>
    </source>
</evidence>
<evidence type="ECO:0000313" key="3">
    <source>
        <dbReference type="EMBL" id="CAH1276031.1"/>
    </source>
</evidence>
<sequence>MSKCRKYILNVFTLILVNERHLIKNFEMSSTSNTFERIQNEIRENLEREKELKTGHTSLNGVSYSQGDISATATNGTLPKTNGFTRRFIPNTNARGVMQKFFKSRGKFNNSTINAVDLQNSFEPAKITIKKGENLRNGYVSAEEKIVKELLDFQKRETELREERRKSQPDLMRALELEENQMKNGNSNSSILKSAKSLSNLYQISNTTKSVNESN</sequence>
<accession>A0A9P0DYT2</accession>
<keyword evidence="1" id="KW-0175">Coiled coil</keyword>
<proteinExistence type="predicted"/>
<evidence type="ECO:0000256" key="1">
    <source>
        <dbReference type="ARBA" id="ARBA00023054"/>
    </source>
</evidence>
<dbReference type="OrthoDB" id="6512841at2759"/>
<dbReference type="AlphaFoldDB" id="A0A9P0DYT2"/>
<reference evidence="3" key="1">
    <citation type="submission" date="2022-01" db="EMBL/GenBank/DDBJ databases">
        <authorList>
            <person name="King R."/>
        </authorList>
    </citation>
    <scope>NUCLEOTIDE SEQUENCE</scope>
</reference>
<keyword evidence="4" id="KW-1185">Reference proteome</keyword>
<gene>
    <name evidence="3" type="ORF">DIABBA_LOCUS5306</name>
</gene>
<dbReference type="Pfam" id="PF15304">
    <property type="entry name" value="AKAP2_C"/>
    <property type="match status" value="1"/>
</dbReference>
<evidence type="ECO:0000313" key="4">
    <source>
        <dbReference type="Proteomes" id="UP001153709"/>
    </source>
</evidence>
<dbReference type="Proteomes" id="UP001153709">
    <property type="component" value="Chromosome 3"/>
</dbReference>
<protein>
    <recommendedName>
        <fullName evidence="2">A-kinase anchor protein 2 C-terminal domain-containing protein</fullName>
    </recommendedName>
</protein>
<feature type="domain" description="A-kinase anchor protein 2 C-terminal" evidence="2">
    <location>
        <begin position="80"/>
        <end position="181"/>
    </location>
</feature>
<name>A0A9P0DYT2_DIABA</name>
<organism evidence="3 4">
    <name type="scientific">Diabrotica balteata</name>
    <name type="common">Banded cucumber beetle</name>
    <dbReference type="NCBI Taxonomy" id="107213"/>
    <lineage>
        <taxon>Eukaryota</taxon>
        <taxon>Metazoa</taxon>
        <taxon>Ecdysozoa</taxon>
        <taxon>Arthropoda</taxon>
        <taxon>Hexapoda</taxon>
        <taxon>Insecta</taxon>
        <taxon>Pterygota</taxon>
        <taxon>Neoptera</taxon>
        <taxon>Endopterygota</taxon>
        <taxon>Coleoptera</taxon>
        <taxon>Polyphaga</taxon>
        <taxon>Cucujiformia</taxon>
        <taxon>Chrysomeloidea</taxon>
        <taxon>Chrysomelidae</taxon>
        <taxon>Galerucinae</taxon>
        <taxon>Diabroticina</taxon>
        <taxon>Diabroticites</taxon>
        <taxon>Diabrotica</taxon>
    </lineage>
</organism>
<dbReference type="EMBL" id="OU898278">
    <property type="protein sequence ID" value="CAH1276031.1"/>
    <property type="molecule type" value="Genomic_DNA"/>
</dbReference>
<dbReference type="InterPro" id="IPR029304">
    <property type="entry name" value="AKAP2_C"/>
</dbReference>